<sequence>MVLGSGIYQIDSSVESDWCAVRAIRSLREHGLPTIMVNLRRIAYTLKTSVWKQF</sequence>
<keyword evidence="3" id="KW-1185">Reference proteome</keyword>
<dbReference type="Gene3D" id="3.40.50.20">
    <property type="match status" value="1"/>
</dbReference>
<reference evidence="2" key="1">
    <citation type="submission" date="2021-03" db="EMBL/GenBank/DDBJ databases">
        <title>Evolutionary innovations through gain and loss of genes in the ectomycorrhizal Boletales.</title>
        <authorList>
            <person name="Wu G."/>
            <person name="Miyauchi S."/>
            <person name="Morin E."/>
            <person name="Yang Z.-L."/>
            <person name="Xu J."/>
            <person name="Martin F.M."/>
        </authorList>
    </citation>
    <scope>NUCLEOTIDE SEQUENCE</scope>
    <source>
        <strain evidence="2">BR01</strain>
    </source>
</reference>
<evidence type="ECO:0000313" key="3">
    <source>
        <dbReference type="Proteomes" id="UP000683000"/>
    </source>
</evidence>
<protein>
    <recommendedName>
        <fullName evidence="1">Carbamoyl phosphate synthase preATP-grasp domain-containing protein</fullName>
    </recommendedName>
</protein>
<name>A0A8I2YE56_9AGAM</name>
<dbReference type="EMBL" id="JAGFBS010000055">
    <property type="protein sequence ID" value="KAG6370165.1"/>
    <property type="molecule type" value="Genomic_DNA"/>
</dbReference>
<dbReference type="InterPro" id="IPR058047">
    <property type="entry name" value="CPSase_preATP-grasp"/>
</dbReference>
<feature type="domain" description="Carbamoyl phosphate synthase preATP-grasp" evidence="1">
    <location>
        <begin position="1"/>
        <end position="39"/>
    </location>
</feature>
<proteinExistence type="predicted"/>
<dbReference type="OrthoDB" id="3019553at2759"/>
<gene>
    <name evidence="2" type="ORF">JVT61DRAFT_12312</name>
</gene>
<dbReference type="SUPFAM" id="SSF52440">
    <property type="entry name" value="PreATP-grasp domain"/>
    <property type="match status" value="1"/>
</dbReference>
<comment type="caution">
    <text evidence="2">The sequence shown here is derived from an EMBL/GenBank/DDBJ whole genome shotgun (WGS) entry which is preliminary data.</text>
</comment>
<evidence type="ECO:0000313" key="2">
    <source>
        <dbReference type="EMBL" id="KAG6370165.1"/>
    </source>
</evidence>
<accession>A0A8I2YE56</accession>
<dbReference type="AlphaFoldDB" id="A0A8I2YE56"/>
<evidence type="ECO:0000259" key="1">
    <source>
        <dbReference type="Pfam" id="PF25596"/>
    </source>
</evidence>
<dbReference type="Proteomes" id="UP000683000">
    <property type="component" value="Unassembled WGS sequence"/>
</dbReference>
<dbReference type="InterPro" id="IPR016185">
    <property type="entry name" value="PreATP-grasp_dom_sf"/>
</dbReference>
<dbReference type="Pfam" id="PF25596">
    <property type="entry name" value="CPSase_L_D1"/>
    <property type="match status" value="1"/>
</dbReference>
<organism evidence="2 3">
    <name type="scientific">Boletus reticuloceps</name>
    <dbReference type="NCBI Taxonomy" id="495285"/>
    <lineage>
        <taxon>Eukaryota</taxon>
        <taxon>Fungi</taxon>
        <taxon>Dikarya</taxon>
        <taxon>Basidiomycota</taxon>
        <taxon>Agaricomycotina</taxon>
        <taxon>Agaricomycetes</taxon>
        <taxon>Agaricomycetidae</taxon>
        <taxon>Boletales</taxon>
        <taxon>Boletineae</taxon>
        <taxon>Boletaceae</taxon>
        <taxon>Boletoideae</taxon>
        <taxon>Boletus</taxon>
    </lineage>
</organism>